<keyword evidence="3" id="KW-1185">Reference proteome</keyword>
<dbReference type="InterPro" id="IPR014004">
    <property type="entry name" value="Transpt-assoc_nodulatn_dom_bac"/>
</dbReference>
<name>A0A7W9YY88_9HYPH</name>
<dbReference type="PANTHER" id="PTHR34606">
    <property type="entry name" value="BON DOMAIN-CONTAINING PROTEIN"/>
    <property type="match status" value="1"/>
</dbReference>
<reference evidence="2 3" key="1">
    <citation type="submission" date="2020-08" db="EMBL/GenBank/DDBJ databases">
        <title>Genomic Encyclopedia of Type Strains, Phase IV (KMG-IV): sequencing the most valuable type-strain genomes for metagenomic binning, comparative biology and taxonomic classification.</title>
        <authorList>
            <person name="Goeker M."/>
        </authorList>
    </citation>
    <scope>NUCLEOTIDE SEQUENCE [LARGE SCALE GENOMIC DNA]</scope>
    <source>
        <strain evidence="2 3">DSM 102134</strain>
    </source>
</reference>
<protein>
    <submittedName>
        <fullName evidence="2">Osmotically-inducible protein OsmY</fullName>
    </submittedName>
</protein>
<proteinExistence type="predicted"/>
<dbReference type="Gene3D" id="3.30.1340.30">
    <property type="match status" value="1"/>
</dbReference>
<dbReference type="InterPro" id="IPR007055">
    <property type="entry name" value="BON_dom"/>
</dbReference>
<gene>
    <name evidence="2" type="ORF">HNQ75_002590</name>
</gene>
<evidence type="ECO:0000313" key="2">
    <source>
        <dbReference type="EMBL" id="MBB6180608.1"/>
    </source>
</evidence>
<dbReference type="RefSeq" id="WP_077549816.1">
    <property type="nucleotide sequence ID" value="NZ_JACHEJ010000006.1"/>
</dbReference>
<dbReference type="SMART" id="SM00749">
    <property type="entry name" value="BON"/>
    <property type="match status" value="1"/>
</dbReference>
<evidence type="ECO:0000259" key="1">
    <source>
        <dbReference type="PROSITE" id="PS50914"/>
    </source>
</evidence>
<feature type="domain" description="BON" evidence="1">
    <location>
        <begin position="21"/>
        <end position="89"/>
    </location>
</feature>
<dbReference type="InterPro" id="IPR051686">
    <property type="entry name" value="Lipoprotein_DolP"/>
</dbReference>
<evidence type="ECO:0000313" key="3">
    <source>
        <dbReference type="Proteomes" id="UP000535501"/>
    </source>
</evidence>
<organism evidence="2 3">
    <name type="scientific">Pseudorhizobium flavum</name>
    <dbReference type="NCBI Taxonomy" id="1335061"/>
    <lineage>
        <taxon>Bacteria</taxon>
        <taxon>Pseudomonadati</taxon>
        <taxon>Pseudomonadota</taxon>
        <taxon>Alphaproteobacteria</taxon>
        <taxon>Hyphomicrobiales</taxon>
        <taxon>Rhizobiaceae</taxon>
        <taxon>Rhizobium/Agrobacterium group</taxon>
        <taxon>Pseudorhizobium</taxon>
    </lineage>
</organism>
<dbReference type="EMBL" id="JACHEJ010000006">
    <property type="protein sequence ID" value="MBB6180608.1"/>
    <property type="molecule type" value="Genomic_DNA"/>
</dbReference>
<dbReference type="AlphaFoldDB" id="A0A7W9YY88"/>
<dbReference type="PROSITE" id="PS50914">
    <property type="entry name" value="BON"/>
    <property type="match status" value="1"/>
</dbReference>
<dbReference type="Pfam" id="PF04972">
    <property type="entry name" value="BON"/>
    <property type="match status" value="1"/>
</dbReference>
<accession>A0A7W9YY88</accession>
<sequence length="91" mass="9321">MVFKHQSFHEHPPTVENEFPPAAALEGAVSDALAAAGGIDATGVHVIAEGSTITLTGSVMSEPEVARAEEIAQSVAGVSNVRNDIKSGRIA</sequence>
<dbReference type="PANTHER" id="PTHR34606:SF15">
    <property type="entry name" value="BON DOMAIN-CONTAINING PROTEIN"/>
    <property type="match status" value="1"/>
</dbReference>
<comment type="caution">
    <text evidence="2">The sequence shown here is derived from an EMBL/GenBank/DDBJ whole genome shotgun (WGS) entry which is preliminary data.</text>
</comment>
<dbReference type="Proteomes" id="UP000535501">
    <property type="component" value="Unassembled WGS sequence"/>
</dbReference>